<sequence>MIRKRFRRSTVNAADAAQAGVPKLIHVIWIGKKAFPYRDNFHTWKQHNPDYKVQLWTDKNLPVLHNQWIYDALADQPLAIRADLLRLEILAQYGGIYTDADSWCTKPLAPLVDDLTLFGMTGNKGNVQNATLGTVRNHPAYRVLVEGAGAHYVRLAYQKRNTTERYEVFDIFGTRYVTPILRSFPDFTQIDNGAAKGSRRLICVEGLEDISEAYIVHANATTWKKVGSDNRLTLTPAHPEMASPVQAHGGPDMRGPISSGRTAS</sequence>
<dbReference type="GO" id="GO:0016020">
    <property type="term" value="C:membrane"/>
    <property type="evidence" value="ECO:0007669"/>
    <property type="project" value="GOC"/>
</dbReference>
<name>A0A6G4UYL1_9ACTN</name>
<accession>A0A6G4UYL1</accession>
<organism evidence="3 4">
    <name type="scientific">Streptomyces scabichelini</name>
    <dbReference type="NCBI Taxonomy" id="2711217"/>
    <lineage>
        <taxon>Bacteria</taxon>
        <taxon>Bacillati</taxon>
        <taxon>Actinomycetota</taxon>
        <taxon>Actinomycetes</taxon>
        <taxon>Kitasatosporales</taxon>
        <taxon>Streptomycetaceae</taxon>
        <taxon>Streptomyces</taxon>
    </lineage>
</organism>
<dbReference type="InterPro" id="IPR051706">
    <property type="entry name" value="Glycosyltransferase_domain"/>
</dbReference>
<evidence type="ECO:0000313" key="4">
    <source>
        <dbReference type="Proteomes" id="UP000472335"/>
    </source>
</evidence>
<evidence type="ECO:0000313" key="3">
    <source>
        <dbReference type="EMBL" id="NGO06755.1"/>
    </source>
</evidence>
<dbReference type="Proteomes" id="UP000472335">
    <property type="component" value="Unassembled WGS sequence"/>
</dbReference>
<dbReference type="PANTHER" id="PTHR32385:SF15">
    <property type="entry name" value="INOSITOL PHOSPHOCERAMIDE MANNOSYLTRANSFERASE 1"/>
    <property type="match status" value="1"/>
</dbReference>
<evidence type="ECO:0000256" key="2">
    <source>
        <dbReference type="SAM" id="MobiDB-lite"/>
    </source>
</evidence>
<dbReference type="GO" id="GO:0000030">
    <property type="term" value="F:mannosyltransferase activity"/>
    <property type="evidence" value="ECO:0007669"/>
    <property type="project" value="TreeGrafter"/>
</dbReference>
<dbReference type="RefSeq" id="WP_165254669.1">
    <property type="nucleotide sequence ID" value="NZ_JAAKZY010000006.1"/>
</dbReference>
<protein>
    <recommendedName>
        <fullName evidence="5">Glycosyl transferase</fullName>
    </recommendedName>
</protein>
<dbReference type="EMBL" id="JAAKZY010000006">
    <property type="protein sequence ID" value="NGO06755.1"/>
    <property type="molecule type" value="Genomic_DNA"/>
</dbReference>
<evidence type="ECO:0008006" key="5">
    <source>
        <dbReference type="Google" id="ProtNLM"/>
    </source>
</evidence>
<evidence type="ECO:0000256" key="1">
    <source>
        <dbReference type="ARBA" id="ARBA00022679"/>
    </source>
</evidence>
<keyword evidence="4" id="KW-1185">Reference proteome</keyword>
<reference evidence="3 4" key="1">
    <citation type="submission" date="2020-02" db="EMBL/GenBank/DDBJ databases">
        <title>Whole-genome analyses of novel actinobacteria.</title>
        <authorList>
            <person name="Sahin N."/>
            <person name="Gencbay T."/>
        </authorList>
    </citation>
    <scope>NUCLEOTIDE SEQUENCE [LARGE SCALE GENOMIC DNA]</scope>
    <source>
        <strain evidence="3 4">HC44</strain>
    </source>
</reference>
<dbReference type="PANTHER" id="PTHR32385">
    <property type="entry name" value="MANNOSYL PHOSPHORYLINOSITOL CERAMIDE SYNTHASE"/>
    <property type="match status" value="1"/>
</dbReference>
<dbReference type="Gene3D" id="3.90.550.20">
    <property type="match status" value="1"/>
</dbReference>
<keyword evidence="1" id="KW-0808">Transferase</keyword>
<dbReference type="Pfam" id="PF04488">
    <property type="entry name" value="Gly_transf_sug"/>
    <property type="match status" value="1"/>
</dbReference>
<proteinExistence type="predicted"/>
<dbReference type="SUPFAM" id="SSF53448">
    <property type="entry name" value="Nucleotide-diphospho-sugar transferases"/>
    <property type="match status" value="1"/>
</dbReference>
<dbReference type="AlphaFoldDB" id="A0A6G4UYL1"/>
<dbReference type="InterPro" id="IPR029044">
    <property type="entry name" value="Nucleotide-diphossugar_trans"/>
</dbReference>
<dbReference type="InterPro" id="IPR007577">
    <property type="entry name" value="GlycoTrfase_DXD_sugar-bd_CS"/>
</dbReference>
<dbReference type="GO" id="GO:0051999">
    <property type="term" value="P:mannosyl-inositol phosphorylceramide biosynthetic process"/>
    <property type="evidence" value="ECO:0007669"/>
    <property type="project" value="TreeGrafter"/>
</dbReference>
<gene>
    <name evidence="3" type="ORF">G5C60_03515</name>
</gene>
<comment type="caution">
    <text evidence="3">The sequence shown here is derived from an EMBL/GenBank/DDBJ whole genome shotgun (WGS) entry which is preliminary data.</text>
</comment>
<feature type="region of interest" description="Disordered" evidence="2">
    <location>
        <begin position="241"/>
        <end position="264"/>
    </location>
</feature>